<feature type="non-terminal residue" evidence="2">
    <location>
        <position position="89"/>
    </location>
</feature>
<dbReference type="GO" id="GO:0003676">
    <property type="term" value="F:nucleic acid binding"/>
    <property type="evidence" value="ECO:0007669"/>
    <property type="project" value="InterPro"/>
</dbReference>
<dbReference type="EMBL" id="BTSY01000003">
    <property type="protein sequence ID" value="GMT17793.1"/>
    <property type="molecule type" value="Genomic_DNA"/>
</dbReference>
<dbReference type="Pfam" id="PF13358">
    <property type="entry name" value="DDE_3"/>
    <property type="match status" value="1"/>
</dbReference>
<reference evidence="2" key="1">
    <citation type="submission" date="2023-10" db="EMBL/GenBank/DDBJ databases">
        <title>Genome assembly of Pristionchus species.</title>
        <authorList>
            <person name="Yoshida K."/>
            <person name="Sommer R.J."/>
        </authorList>
    </citation>
    <scope>NUCLEOTIDE SEQUENCE</scope>
    <source>
        <strain evidence="2">RS5133</strain>
    </source>
</reference>
<feature type="non-terminal residue" evidence="2">
    <location>
        <position position="1"/>
    </location>
</feature>
<keyword evidence="3" id="KW-1185">Reference proteome</keyword>
<organism evidence="2 3">
    <name type="scientific">Pristionchus fissidentatus</name>
    <dbReference type="NCBI Taxonomy" id="1538716"/>
    <lineage>
        <taxon>Eukaryota</taxon>
        <taxon>Metazoa</taxon>
        <taxon>Ecdysozoa</taxon>
        <taxon>Nematoda</taxon>
        <taxon>Chromadorea</taxon>
        <taxon>Rhabditida</taxon>
        <taxon>Rhabditina</taxon>
        <taxon>Diplogasteromorpha</taxon>
        <taxon>Diplogasteroidea</taxon>
        <taxon>Neodiplogasteridae</taxon>
        <taxon>Pristionchus</taxon>
    </lineage>
</organism>
<evidence type="ECO:0000259" key="1">
    <source>
        <dbReference type="Pfam" id="PF13358"/>
    </source>
</evidence>
<dbReference type="Proteomes" id="UP001432322">
    <property type="component" value="Unassembled WGS sequence"/>
</dbReference>
<accession>A0AAV5VEV0</accession>
<proteinExistence type="predicted"/>
<evidence type="ECO:0000313" key="2">
    <source>
        <dbReference type="EMBL" id="GMT17793.1"/>
    </source>
</evidence>
<comment type="caution">
    <text evidence="2">The sequence shown here is derived from an EMBL/GenBank/DDBJ whole genome shotgun (WGS) entry which is preliminary data.</text>
</comment>
<dbReference type="AlphaFoldDB" id="A0AAV5VEV0"/>
<dbReference type="Gene3D" id="3.30.420.10">
    <property type="entry name" value="Ribonuclease H-like superfamily/Ribonuclease H"/>
    <property type="match status" value="1"/>
</dbReference>
<sequence length="89" mass="10518">DKAYKEWSRELYGEHGVLIQDNAPAHTAKSTQVYFAGEGIKTLDWPTESPDLNAVEIVWANLKRWLQSTWKPKNLEHMKEGIRQWWKEH</sequence>
<dbReference type="InterPro" id="IPR038717">
    <property type="entry name" value="Tc1-like_DDE_dom"/>
</dbReference>
<feature type="domain" description="Tc1-like transposase DDE" evidence="1">
    <location>
        <begin position="14"/>
        <end position="78"/>
    </location>
</feature>
<dbReference type="InterPro" id="IPR036397">
    <property type="entry name" value="RNaseH_sf"/>
</dbReference>
<evidence type="ECO:0000313" key="3">
    <source>
        <dbReference type="Proteomes" id="UP001432322"/>
    </source>
</evidence>
<name>A0AAV5VEV0_9BILA</name>
<gene>
    <name evidence="2" type="ORF">PFISCL1PPCAC_9090</name>
</gene>
<protein>
    <recommendedName>
        <fullName evidence="1">Tc1-like transposase DDE domain-containing protein</fullName>
    </recommendedName>
</protein>